<protein>
    <submittedName>
        <fullName evidence="9">Acyltransferase family protein</fullName>
    </submittedName>
</protein>
<dbReference type="Pfam" id="PF01757">
    <property type="entry name" value="Acyl_transf_3"/>
    <property type="match status" value="1"/>
</dbReference>
<comment type="similarity">
    <text evidence="2">Belongs to the acyltransferase 3 family.</text>
</comment>
<dbReference type="RefSeq" id="WP_200354843.1">
    <property type="nucleotide sequence ID" value="NZ_JAENIL010000010.1"/>
</dbReference>
<proteinExistence type="inferred from homology"/>
<feature type="transmembrane region" description="Helical" evidence="7">
    <location>
        <begin position="280"/>
        <end position="298"/>
    </location>
</feature>
<feature type="transmembrane region" description="Helical" evidence="7">
    <location>
        <begin position="248"/>
        <end position="268"/>
    </location>
</feature>
<evidence type="ECO:0000256" key="2">
    <source>
        <dbReference type="ARBA" id="ARBA00007400"/>
    </source>
</evidence>
<evidence type="ECO:0000313" key="10">
    <source>
        <dbReference type="Proteomes" id="UP000617628"/>
    </source>
</evidence>
<gene>
    <name evidence="9" type="ORF">JIN87_07095</name>
</gene>
<dbReference type="PANTHER" id="PTHR40074:SF2">
    <property type="entry name" value="O-ACETYLTRANSFERASE WECH"/>
    <property type="match status" value="1"/>
</dbReference>
<keyword evidence="6 7" id="KW-0472">Membrane</keyword>
<evidence type="ECO:0000256" key="5">
    <source>
        <dbReference type="ARBA" id="ARBA00022989"/>
    </source>
</evidence>
<keyword evidence="9" id="KW-0808">Transferase</keyword>
<evidence type="ECO:0000256" key="4">
    <source>
        <dbReference type="ARBA" id="ARBA00022692"/>
    </source>
</evidence>
<keyword evidence="10" id="KW-1185">Reference proteome</keyword>
<keyword evidence="9" id="KW-0012">Acyltransferase</keyword>
<dbReference type="PANTHER" id="PTHR40074">
    <property type="entry name" value="O-ACETYLTRANSFERASE WECH"/>
    <property type="match status" value="1"/>
</dbReference>
<dbReference type="GO" id="GO:0005886">
    <property type="term" value="C:plasma membrane"/>
    <property type="evidence" value="ECO:0007669"/>
    <property type="project" value="UniProtKB-SubCell"/>
</dbReference>
<organism evidence="9 10">
    <name type="scientific">Pelagicoccus mobilis</name>
    <dbReference type="NCBI Taxonomy" id="415221"/>
    <lineage>
        <taxon>Bacteria</taxon>
        <taxon>Pseudomonadati</taxon>
        <taxon>Verrucomicrobiota</taxon>
        <taxon>Opitutia</taxon>
        <taxon>Puniceicoccales</taxon>
        <taxon>Pelagicoccaceae</taxon>
        <taxon>Pelagicoccus</taxon>
    </lineage>
</organism>
<keyword evidence="5 7" id="KW-1133">Transmembrane helix</keyword>
<evidence type="ECO:0000256" key="1">
    <source>
        <dbReference type="ARBA" id="ARBA00004651"/>
    </source>
</evidence>
<dbReference type="Proteomes" id="UP000617628">
    <property type="component" value="Unassembled WGS sequence"/>
</dbReference>
<feature type="transmembrane region" description="Helical" evidence="7">
    <location>
        <begin position="21"/>
        <end position="37"/>
    </location>
</feature>
<evidence type="ECO:0000256" key="6">
    <source>
        <dbReference type="ARBA" id="ARBA00023136"/>
    </source>
</evidence>
<dbReference type="GO" id="GO:0016413">
    <property type="term" value="F:O-acetyltransferase activity"/>
    <property type="evidence" value="ECO:0007669"/>
    <property type="project" value="TreeGrafter"/>
</dbReference>
<feature type="transmembrane region" description="Helical" evidence="7">
    <location>
        <begin position="150"/>
        <end position="166"/>
    </location>
</feature>
<comment type="caution">
    <text evidence="9">The sequence shown here is derived from an EMBL/GenBank/DDBJ whole genome shotgun (WGS) entry which is preliminary data.</text>
</comment>
<accession>A0A934RYE6</accession>
<sequence length="308" mass="34293">MNISSTTCKQQAIKARQGSIEVLRIISALFILLFHIDQSPYKNISHSGLICFIIISIVFQSKSANKTSARDYYSKRITRISNPWLFWFTAYLIINISTQKPLFPQSHGIVNNILTGPWIGLWFFPFILITSITIFPIIRSLSKTNSAIRIAFYSASTLLLLTLYSTLKATTQTPWPQWLRALPSIPLALITYELTQFKKQKTIPTASLTAFTALSCTLLAPSLTTTYTIATSATAIAFSLEKFKSAKIYQISSLCLGVYVTHSIYIKALNKVVPSASSNFAAVFAFSAILSFLGAYILSKTKLRLLIT</sequence>
<keyword evidence="3" id="KW-1003">Cell membrane</keyword>
<name>A0A934RYE6_9BACT</name>
<dbReference type="InterPro" id="IPR002656">
    <property type="entry name" value="Acyl_transf_3_dom"/>
</dbReference>
<feature type="transmembrane region" description="Helical" evidence="7">
    <location>
        <begin position="80"/>
        <end position="98"/>
    </location>
</feature>
<keyword evidence="4 7" id="KW-0812">Transmembrane</keyword>
<feature type="domain" description="Acyltransferase 3" evidence="8">
    <location>
        <begin position="19"/>
        <end position="299"/>
    </location>
</feature>
<evidence type="ECO:0000313" key="9">
    <source>
        <dbReference type="EMBL" id="MBK1876627.1"/>
    </source>
</evidence>
<dbReference type="EMBL" id="JAENIL010000010">
    <property type="protein sequence ID" value="MBK1876627.1"/>
    <property type="molecule type" value="Genomic_DNA"/>
</dbReference>
<dbReference type="AlphaFoldDB" id="A0A934RYE6"/>
<feature type="transmembrane region" description="Helical" evidence="7">
    <location>
        <begin position="118"/>
        <end position="138"/>
    </location>
</feature>
<evidence type="ECO:0000256" key="7">
    <source>
        <dbReference type="SAM" id="Phobius"/>
    </source>
</evidence>
<evidence type="ECO:0000256" key="3">
    <source>
        <dbReference type="ARBA" id="ARBA00022475"/>
    </source>
</evidence>
<feature type="transmembrane region" description="Helical" evidence="7">
    <location>
        <begin position="43"/>
        <end position="59"/>
    </location>
</feature>
<reference evidence="9" key="1">
    <citation type="submission" date="2021-01" db="EMBL/GenBank/DDBJ databases">
        <title>Modified the classification status of verrucomicrobia.</title>
        <authorList>
            <person name="Feng X."/>
        </authorList>
    </citation>
    <scope>NUCLEOTIDE SEQUENCE</scope>
    <source>
        <strain evidence="9">KCTC 13126</strain>
    </source>
</reference>
<dbReference type="GO" id="GO:0009246">
    <property type="term" value="P:enterobacterial common antigen biosynthetic process"/>
    <property type="evidence" value="ECO:0007669"/>
    <property type="project" value="TreeGrafter"/>
</dbReference>
<comment type="subcellular location">
    <subcellularLocation>
        <location evidence="1">Cell membrane</location>
        <topology evidence="1">Multi-pass membrane protein</topology>
    </subcellularLocation>
</comment>
<evidence type="ECO:0000259" key="8">
    <source>
        <dbReference type="Pfam" id="PF01757"/>
    </source>
</evidence>